<evidence type="ECO:0000256" key="1">
    <source>
        <dbReference type="SAM" id="SignalP"/>
    </source>
</evidence>
<proteinExistence type="predicted"/>
<sequence>MVLDQIFHILLLTACKAVFCTSSDVLSTLNETDATSVRMQSDMSLQLKDNHSFQLTPESRPLITRVSSDHQQ</sequence>
<name>A0A0P1B2Q1_PLAHL</name>
<feature type="signal peptide" evidence="1">
    <location>
        <begin position="1"/>
        <end position="22"/>
    </location>
</feature>
<dbReference type="RefSeq" id="XP_024585363.1">
    <property type="nucleotide sequence ID" value="XM_024720134.1"/>
</dbReference>
<keyword evidence="1" id="KW-0732">Signal</keyword>
<dbReference type="AlphaFoldDB" id="A0A0P1B2Q1"/>
<keyword evidence="3" id="KW-1185">Reference proteome</keyword>
<evidence type="ECO:0000313" key="2">
    <source>
        <dbReference type="EMBL" id="CEG48994.1"/>
    </source>
</evidence>
<dbReference type="GeneID" id="36401839"/>
<feature type="chain" id="PRO_5006059133" description="RxLR-like protein" evidence="1">
    <location>
        <begin position="23"/>
        <end position="72"/>
    </location>
</feature>
<evidence type="ECO:0000313" key="3">
    <source>
        <dbReference type="Proteomes" id="UP000054928"/>
    </source>
</evidence>
<dbReference type="Proteomes" id="UP000054928">
    <property type="component" value="Unassembled WGS sequence"/>
</dbReference>
<accession>A0A0P1B2Q1</accession>
<dbReference type="EMBL" id="CCYD01003042">
    <property type="protein sequence ID" value="CEG48994.1"/>
    <property type="molecule type" value="Genomic_DNA"/>
</dbReference>
<organism evidence="2 3">
    <name type="scientific">Plasmopara halstedii</name>
    <name type="common">Downy mildew of sunflower</name>
    <dbReference type="NCBI Taxonomy" id="4781"/>
    <lineage>
        <taxon>Eukaryota</taxon>
        <taxon>Sar</taxon>
        <taxon>Stramenopiles</taxon>
        <taxon>Oomycota</taxon>
        <taxon>Peronosporomycetes</taxon>
        <taxon>Peronosporales</taxon>
        <taxon>Peronosporaceae</taxon>
        <taxon>Plasmopara</taxon>
    </lineage>
</organism>
<reference evidence="3" key="1">
    <citation type="submission" date="2014-09" db="EMBL/GenBank/DDBJ databases">
        <authorList>
            <person name="Sharma Rahul"/>
            <person name="Thines Marco"/>
        </authorList>
    </citation>
    <scope>NUCLEOTIDE SEQUENCE [LARGE SCALE GENOMIC DNA]</scope>
</reference>
<evidence type="ECO:0008006" key="4">
    <source>
        <dbReference type="Google" id="ProtNLM"/>
    </source>
</evidence>
<protein>
    <recommendedName>
        <fullName evidence="4">RxLR-like protein</fullName>
    </recommendedName>
</protein>